<feature type="compositionally biased region" description="Pro residues" evidence="5">
    <location>
        <begin position="7"/>
        <end position="17"/>
    </location>
</feature>
<comment type="caution">
    <text evidence="7">The sequence shown here is derived from an EMBL/GenBank/DDBJ whole genome shotgun (WGS) entry which is preliminary data.</text>
</comment>
<dbReference type="OrthoDB" id="329481at2"/>
<dbReference type="EMBL" id="SMKI01000067">
    <property type="protein sequence ID" value="TDC76846.1"/>
    <property type="molecule type" value="Genomic_DNA"/>
</dbReference>
<dbReference type="PANTHER" id="PTHR30055:SF151">
    <property type="entry name" value="TRANSCRIPTIONAL REGULATORY PROTEIN"/>
    <property type="match status" value="1"/>
</dbReference>
<evidence type="ECO:0000259" key="6">
    <source>
        <dbReference type="PROSITE" id="PS50977"/>
    </source>
</evidence>
<sequence length="247" mass="27539">MSEPQRAPQPQPQPEPESGPVDEAPARRRRPATRKGRPTLTRELIAARALRLAGAEGFPAVTMRRLADELGVTVRALYNYVEDRQEVVDLAVQALLAEWEVPRLDPDRWEEGVRAYAARQRALYRRHPRALLVSLDERVRSVGVHPNRLRNPDAFLGLLRAIGLGAPDALLVHHELALKLFAFTLLVDVRDEAAAGGPVPAEWLAAHRDLDVPHLAEAATVPRPTPDRLFDHLVDTLVLSIRDRLST</sequence>
<dbReference type="InterPro" id="IPR001647">
    <property type="entry name" value="HTH_TetR"/>
</dbReference>
<evidence type="ECO:0000313" key="7">
    <source>
        <dbReference type="EMBL" id="TDC76846.1"/>
    </source>
</evidence>
<feature type="region of interest" description="Disordered" evidence="5">
    <location>
        <begin position="1"/>
        <end position="40"/>
    </location>
</feature>
<organism evidence="7 8">
    <name type="scientific">Streptomyces hainanensis</name>
    <dbReference type="NCBI Taxonomy" id="402648"/>
    <lineage>
        <taxon>Bacteria</taxon>
        <taxon>Bacillati</taxon>
        <taxon>Actinomycetota</taxon>
        <taxon>Actinomycetes</taxon>
        <taxon>Kitasatosporales</taxon>
        <taxon>Streptomycetaceae</taxon>
        <taxon>Streptomyces</taxon>
    </lineage>
</organism>
<evidence type="ECO:0000313" key="8">
    <source>
        <dbReference type="Proteomes" id="UP000295345"/>
    </source>
</evidence>
<dbReference type="AlphaFoldDB" id="A0A4R4TK30"/>
<dbReference type="InterPro" id="IPR009057">
    <property type="entry name" value="Homeodomain-like_sf"/>
</dbReference>
<keyword evidence="3" id="KW-0804">Transcription</keyword>
<dbReference type="Gene3D" id="1.10.357.10">
    <property type="entry name" value="Tetracycline Repressor, domain 2"/>
    <property type="match status" value="1"/>
</dbReference>
<evidence type="ECO:0000256" key="1">
    <source>
        <dbReference type="ARBA" id="ARBA00023015"/>
    </source>
</evidence>
<dbReference type="SUPFAM" id="SSF46689">
    <property type="entry name" value="Homeodomain-like"/>
    <property type="match status" value="1"/>
</dbReference>
<dbReference type="Proteomes" id="UP000295345">
    <property type="component" value="Unassembled WGS sequence"/>
</dbReference>
<dbReference type="PROSITE" id="PS50977">
    <property type="entry name" value="HTH_TETR_2"/>
    <property type="match status" value="1"/>
</dbReference>
<dbReference type="SUPFAM" id="SSF48498">
    <property type="entry name" value="Tetracyclin repressor-like, C-terminal domain"/>
    <property type="match status" value="1"/>
</dbReference>
<dbReference type="GO" id="GO:0003700">
    <property type="term" value="F:DNA-binding transcription factor activity"/>
    <property type="evidence" value="ECO:0007669"/>
    <property type="project" value="TreeGrafter"/>
</dbReference>
<dbReference type="InterPro" id="IPR036271">
    <property type="entry name" value="Tet_transcr_reg_TetR-rel_C_sf"/>
</dbReference>
<proteinExistence type="predicted"/>
<keyword evidence="1" id="KW-0805">Transcription regulation</keyword>
<reference evidence="7 8" key="1">
    <citation type="submission" date="2019-03" db="EMBL/GenBank/DDBJ databases">
        <title>Draft genome sequences of novel Actinobacteria.</title>
        <authorList>
            <person name="Sahin N."/>
            <person name="Ay H."/>
            <person name="Saygin H."/>
        </authorList>
    </citation>
    <scope>NUCLEOTIDE SEQUENCE [LARGE SCALE GENOMIC DNA]</scope>
    <source>
        <strain evidence="7 8">DSM 41900</strain>
    </source>
</reference>
<evidence type="ECO:0000256" key="4">
    <source>
        <dbReference type="PROSITE-ProRule" id="PRU00335"/>
    </source>
</evidence>
<feature type="DNA-binding region" description="H-T-H motif" evidence="4">
    <location>
        <begin position="62"/>
        <end position="81"/>
    </location>
</feature>
<gene>
    <name evidence="7" type="ORF">E1283_08790</name>
</gene>
<keyword evidence="8" id="KW-1185">Reference proteome</keyword>
<feature type="compositionally biased region" description="Basic residues" evidence="5">
    <location>
        <begin position="27"/>
        <end position="37"/>
    </location>
</feature>
<keyword evidence="2 4" id="KW-0238">DNA-binding</keyword>
<accession>A0A4R4TK30</accession>
<evidence type="ECO:0000256" key="3">
    <source>
        <dbReference type="ARBA" id="ARBA00023163"/>
    </source>
</evidence>
<name>A0A4R4TK30_9ACTN</name>
<evidence type="ECO:0000256" key="2">
    <source>
        <dbReference type="ARBA" id="ARBA00023125"/>
    </source>
</evidence>
<evidence type="ECO:0000256" key="5">
    <source>
        <dbReference type="SAM" id="MobiDB-lite"/>
    </source>
</evidence>
<dbReference type="RefSeq" id="WP_132817358.1">
    <property type="nucleotide sequence ID" value="NZ_SMKI01000067.1"/>
</dbReference>
<protein>
    <submittedName>
        <fullName evidence="7">TetR/AcrR family transcriptional regulator</fullName>
    </submittedName>
</protein>
<dbReference type="Pfam" id="PF00440">
    <property type="entry name" value="TetR_N"/>
    <property type="match status" value="1"/>
</dbReference>
<dbReference type="InterPro" id="IPR050109">
    <property type="entry name" value="HTH-type_TetR-like_transc_reg"/>
</dbReference>
<dbReference type="PANTHER" id="PTHR30055">
    <property type="entry name" value="HTH-TYPE TRANSCRIPTIONAL REGULATOR RUTR"/>
    <property type="match status" value="1"/>
</dbReference>
<dbReference type="GO" id="GO:0000976">
    <property type="term" value="F:transcription cis-regulatory region binding"/>
    <property type="evidence" value="ECO:0007669"/>
    <property type="project" value="TreeGrafter"/>
</dbReference>
<feature type="domain" description="HTH tetR-type" evidence="6">
    <location>
        <begin position="39"/>
        <end position="99"/>
    </location>
</feature>